<keyword evidence="1" id="KW-1133">Transmembrane helix</keyword>
<accession>A0A832V1B3</accession>
<comment type="caution">
    <text evidence="3">The sequence shown here is derived from an EMBL/GenBank/DDBJ whole genome shotgun (WGS) entry which is preliminary data.</text>
</comment>
<dbReference type="SUPFAM" id="SSF159071">
    <property type="entry name" value="TrmB C-terminal domain-like"/>
    <property type="match status" value="1"/>
</dbReference>
<evidence type="ECO:0000256" key="1">
    <source>
        <dbReference type="SAM" id="Phobius"/>
    </source>
</evidence>
<gene>
    <name evidence="3" type="ORF">H1011_00100</name>
</gene>
<evidence type="ECO:0000313" key="4">
    <source>
        <dbReference type="Proteomes" id="UP000604391"/>
    </source>
</evidence>
<organism evidence="3 4">
    <name type="scientific">Candidatus Undinarchaeum marinum</name>
    <dbReference type="NCBI Taxonomy" id="2756141"/>
    <lineage>
        <taxon>Archaea</taxon>
        <taxon>Candidatus Undinarchaeota</taxon>
        <taxon>Candidatus Undinarchaeia</taxon>
        <taxon>Candidatus Undinarchaeales</taxon>
        <taxon>Candidatus Undinarchaeaceae</taxon>
        <taxon>Candidatus Undinarchaeum</taxon>
    </lineage>
</organism>
<sequence>MAKSSPDLYRKVLLLIIAVFFFAVVFKVILAEESTLEFTGANIYRAVYAQQLISNAGFASNLQVEGTWRSTGEQFSDEGRILSASKGVFTILYNGRQVLVGGPSTGSEDISAKALRIVVQNADVIRVGVEPIYGDDFSFFTSSLASIPIKLAGENIMETSLSGSVSVDSVDTISPTIAQDLENILGFGSSVTIYDKGLTIFLDGVLLKTLEELSSYFSETGILLSRVSSSRLELDVRTVSDSNLSETELSSRAPASFDYYMLRVIDEPLK</sequence>
<reference evidence="3 4" key="1">
    <citation type="journal article" name="Nat. Commun.">
        <title>Undinarchaeota illuminate DPANN phylogeny and the impact of gene transfer on archaeal evolution.</title>
        <authorList>
            <person name="Dombrowski N."/>
            <person name="Williams T.A."/>
            <person name="Sun J."/>
            <person name="Woodcroft B.J."/>
            <person name="Lee J.H."/>
            <person name="Minh B.Q."/>
            <person name="Rinke C."/>
            <person name="Spang A."/>
        </authorList>
    </citation>
    <scope>NUCLEOTIDE SEQUENCE [LARGE SCALE GENOMIC DNA]</scope>
    <source>
        <strain evidence="3">MAG_bin17</strain>
    </source>
</reference>
<dbReference type="EMBL" id="DVAD01000001">
    <property type="protein sequence ID" value="HIJ99216.1"/>
    <property type="molecule type" value="Genomic_DNA"/>
</dbReference>
<dbReference type="InterPro" id="IPR021586">
    <property type="entry name" value="Tscrpt_reg_TrmB_C"/>
</dbReference>
<proteinExistence type="predicted"/>
<dbReference type="Proteomes" id="UP000604391">
    <property type="component" value="Unassembled WGS sequence"/>
</dbReference>
<name>A0A832V1B3_9ARCH</name>
<dbReference type="AlphaFoldDB" id="A0A832V1B3"/>
<protein>
    <recommendedName>
        <fullName evidence="2">Transcription regulator TrmB C-terminal domain-containing protein</fullName>
    </recommendedName>
</protein>
<dbReference type="Pfam" id="PF11495">
    <property type="entry name" value="Regulator_TrmB"/>
    <property type="match status" value="1"/>
</dbReference>
<evidence type="ECO:0000313" key="3">
    <source>
        <dbReference type="EMBL" id="HIJ99216.1"/>
    </source>
</evidence>
<keyword evidence="1" id="KW-0812">Transmembrane</keyword>
<keyword evidence="1" id="KW-0472">Membrane</keyword>
<feature type="transmembrane region" description="Helical" evidence="1">
    <location>
        <begin position="12"/>
        <end position="30"/>
    </location>
</feature>
<evidence type="ECO:0000259" key="2">
    <source>
        <dbReference type="Pfam" id="PF11495"/>
    </source>
</evidence>
<feature type="domain" description="Transcription regulator TrmB C-terminal" evidence="2">
    <location>
        <begin position="13"/>
        <end position="117"/>
    </location>
</feature>
<keyword evidence="4" id="KW-1185">Reference proteome</keyword>